<protein>
    <recommendedName>
        <fullName evidence="10">Nuclear receptor domain-containing protein</fullName>
    </recommendedName>
</protein>
<keyword evidence="2" id="KW-0479">Metal-binding</keyword>
<dbReference type="GO" id="GO:0008270">
    <property type="term" value="F:zinc ion binding"/>
    <property type="evidence" value="ECO:0007669"/>
    <property type="project" value="UniProtKB-KW"/>
</dbReference>
<evidence type="ECO:0000256" key="6">
    <source>
        <dbReference type="ARBA" id="ARBA00023125"/>
    </source>
</evidence>
<dbReference type="GO" id="GO:0045944">
    <property type="term" value="P:positive regulation of transcription by RNA polymerase II"/>
    <property type="evidence" value="ECO:0007669"/>
    <property type="project" value="TreeGrafter"/>
</dbReference>
<dbReference type="PRINTS" id="PR00047">
    <property type="entry name" value="STROIDFINGER"/>
</dbReference>
<evidence type="ECO:0000256" key="8">
    <source>
        <dbReference type="ARBA" id="ARBA00023170"/>
    </source>
</evidence>
<dbReference type="PANTHER" id="PTHR24082">
    <property type="entry name" value="NUCLEAR HORMONE RECEPTOR"/>
    <property type="match status" value="1"/>
</dbReference>
<dbReference type="PROSITE" id="PS51030">
    <property type="entry name" value="NUCLEAR_REC_DBD_2"/>
    <property type="match status" value="1"/>
</dbReference>
<evidence type="ECO:0000256" key="9">
    <source>
        <dbReference type="ARBA" id="ARBA00023242"/>
    </source>
</evidence>
<dbReference type="AlphaFoldDB" id="A0A4U5N0Z1"/>
<keyword evidence="4" id="KW-0862">Zinc</keyword>
<dbReference type="STRING" id="34508.A0A4U5N0Z1"/>
<keyword evidence="9" id="KW-0539">Nucleus</keyword>
<dbReference type="PANTHER" id="PTHR24082:SF494">
    <property type="entry name" value="NUCLEAR HORMONE RECEPTOR FAMILY MEMBER DAF-12"/>
    <property type="match status" value="1"/>
</dbReference>
<keyword evidence="3" id="KW-0863">Zinc-finger</keyword>
<dbReference type="Pfam" id="PF00105">
    <property type="entry name" value="zf-C4"/>
    <property type="match status" value="1"/>
</dbReference>
<dbReference type="SMART" id="SM00399">
    <property type="entry name" value="ZnF_C4"/>
    <property type="match status" value="1"/>
</dbReference>
<proteinExistence type="inferred from homology"/>
<dbReference type="GO" id="GO:0000978">
    <property type="term" value="F:RNA polymerase II cis-regulatory region sequence-specific DNA binding"/>
    <property type="evidence" value="ECO:0007669"/>
    <property type="project" value="TreeGrafter"/>
</dbReference>
<sequence length="140" mass="16178">MQANVEKLLFSEQIRLNGNARQFNATFGGEMSAESDSGPQASCSRQPKTCRVCGDLAKGYNFNVITCEPCRAFFRRNALKPQDLFKCAYNNNCIIDHVTRRVCKSCRLQKCFEVRMRKDWIQTEDQLRHRKNSRYGRGSL</sequence>
<keyword evidence="8" id="KW-0675">Receptor</keyword>
<dbReference type="EMBL" id="AZBU02000005">
    <property type="protein sequence ID" value="TKR75713.1"/>
    <property type="molecule type" value="Genomic_DNA"/>
</dbReference>
<evidence type="ECO:0000256" key="2">
    <source>
        <dbReference type="ARBA" id="ARBA00022723"/>
    </source>
</evidence>
<dbReference type="InterPro" id="IPR013088">
    <property type="entry name" value="Znf_NHR/GATA"/>
</dbReference>
<dbReference type="InterPro" id="IPR001628">
    <property type="entry name" value="Znf_hrmn_rcpt"/>
</dbReference>
<gene>
    <name evidence="11" type="ORF">L596_016966</name>
</gene>
<dbReference type="GO" id="GO:0004879">
    <property type="term" value="F:nuclear receptor activity"/>
    <property type="evidence" value="ECO:0007669"/>
    <property type="project" value="TreeGrafter"/>
</dbReference>
<keyword evidence="7" id="KW-0804">Transcription</keyword>
<keyword evidence="6" id="KW-0238">DNA-binding</keyword>
<evidence type="ECO:0000256" key="5">
    <source>
        <dbReference type="ARBA" id="ARBA00023015"/>
    </source>
</evidence>
<evidence type="ECO:0000313" key="11">
    <source>
        <dbReference type="EMBL" id="TKR75713.1"/>
    </source>
</evidence>
<feature type="domain" description="Nuclear receptor" evidence="10">
    <location>
        <begin position="47"/>
        <end position="123"/>
    </location>
</feature>
<keyword evidence="5" id="KW-0805">Transcription regulation</keyword>
<dbReference type="OrthoDB" id="6355676at2759"/>
<accession>A0A4U5N0Z1</accession>
<dbReference type="Proteomes" id="UP000298663">
    <property type="component" value="Unassembled WGS sequence"/>
</dbReference>
<dbReference type="GO" id="GO:0030154">
    <property type="term" value="P:cell differentiation"/>
    <property type="evidence" value="ECO:0007669"/>
    <property type="project" value="TreeGrafter"/>
</dbReference>
<dbReference type="InterPro" id="IPR050234">
    <property type="entry name" value="Nuclear_hormone_rcpt_NR1"/>
</dbReference>
<dbReference type="Gene3D" id="3.30.50.10">
    <property type="entry name" value="Erythroid Transcription Factor GATA-1, subunit A"/>
    <property type="match status" value="1"/>
</dbReference>
<dbReference type="SUPFAM" id="SSF57716">
    <property type="entry name" value="Glucocorticoid receptor-like (DNA-binding domain)"/>
    <property type="match status" value="1"/>
</dbReference>
<comment type="similarity">
    <text evidence="1">Belongs to the nuclear hormone receptor family.</text>
</comment>
<evidence type="ECO:0000256" key="4">
    <source>
        <dbReference type="ARBA" id="ARBA00022833"/>
    </source>
</evidence>
<evidence type="ECO:0000313" key="12">
    <source>
        <dbReference type="Proteomes" id="UP000298663"/>
    </source>
</evidence>
<keyword evidence="12" id="KW-1185">Reference proteome</keyword>
<evidence type="ECO:0000256" key="7">
    <source>
        <dbReference type="ARBA" id="ARBA00023163"/>
    </source>
</evidence>
<name>A0A4U5N0Z1_STECR</name>
<reference evidence="11 12" key="2">
    <citation type="journal article" date="2019" name="G3 (Bethesda)">
        <title>Hybrid Assembly of the Genome of the Entomopathogenic Nematode Steinernema carpocapsae Identifies the X-Chromosome.</title>
        <authorList>
            <person name="Serra L."/>
            <person name="Macchietto M."/>
            <person name="Macias-Munoz A."/>
            <person name="McGill C.J."/>
            <person name="Rodriguez I.M."/>
            <person name="Rodriguez B."/>
            <person name="Murad R."/>
            <person name="Mortazavi A."/>
        </authorList>
    </citation>
    <scope>NUCLEOTIDE SEQUENCE [LARGE SCALE GENOMIC DNA]</scope>
    <source>
        <strain evidence="11 12">ALL</strain>
    </source>
</reference>
<evidence type="ECO:0000256" key="1">
    <source>
        <dbReference type="ARBA" id="ARBA00005993"/>
    </source>
</evidence>
<organism evidence="11 12">
    <name type="scientific">Steinernema carpocapsae</name>
    <name type="common">Entomopathogenic nematode</name>
    <dbReference type="NCBI Taxonomy" id="34508"/>
    <lineage>
        <taxon>Eukaryota</taxon>
        <taxon>Metazoa</taxon>
        <taxon>Ecdysozoa</taxon>
        <taxon>Nematoda</taxon>
        <taxon>Chromadorea</taxon>
        <taxon>Rhabditida</taxon>
        <taxon>Tylenchina</taxon>
        <taxon>Panagrolaimomorpha</taxon>
        <taxon>Strongyloidoidea</taxon>
        <taxon>Steinernematidae</taxon>
        <taxon>Steinernema</taxon>
    </lineage>
</organism>
<dbReference type="PROSITE" id="PS00031">
    <property type="entry name" value="NUCLEAR_REC_DBD_1"/>
    <property type="match status" value="1"/>
</dbReference>
<dbReference type="GO" id="GO:0000122">
    <property type="term" value="P:negative regulation of transcription by RNA polymerase II"/>
    <property type="evidence" value="ECO:0007669"/>
    <property type="project" value="TreeGrafter"/>
</dbReference>
<evidence type="ECO:0000256" key="3">
    <source>
        <dbReference type="ARBA" id="ARBA00022771"/>
    </source>
</evidence>
<comment type="caution">
    <text evidence="11">The sequence shown here is derived from an EMBL/GenBank/DDBJ whole genome shotgun (WGS) entry which is preliminary data.</text>
</comment>
<reference evidence="11 12" key="1">
    <citation type="journal article" date="2015" name="Genome Biol.">
        <title>Comparative genomics of Steinernema reveals deeply conserved gene regulatory networks.</title>
        <authorList>
            <person name="Dillman A.R."/>
            <person name="Macchietto M."/>
            <person name="Porter C.F."/>
            <person name="Rogers A."/>
            <person name="Williams B."/>
            <person name="Antoshechkin I."/>
            <person name="Lee M.M."/>
            <person name="Goodwin Z."/>
            <person name="Lu X."/>
            <person name="Lewis E.E."/>
            <person name="Goodrich-Blair H."/>
            <person name="Stock S.P."/>
            <person name="Adams B.J."/>
            <person name="Sternberg P.W."/>
            <person name="Mortazavi A."/>
        </authorList>
    </citation>
    <scope>NUCLEOTIDE SEQUENCE [LARGE SCALE GENOMIC DNA]</scope>
    <source>
        <strain evidence="11 12">ALL</strain>
    </source>
</reference>
<evidence type="ECO:0000259" key="10">
    <source>
        <dbReference type="PROSITE" id="PS51030"/>
    </source>
</evidence>